<feature type="region of interest" description="Disordered" evidence="1">
    <location>
        <begin position="86"/>
        <end position="115"/>
    </location>
</feature>
<protein>
    <submittedName>
        <fullName evidence="2">Uncharacterized protein</fullName>
    </submittedName>
</protein>
<sequence length="288" mass="32037">MAAAAERATRNETKQATGPALLNPYRPMQFRAHRASVHHRLTLTVPAGSRVQRLPRSTPTAHEIFANASTNISLVHSAIAAHYSTARLRPDPTAHRTRTTPNRSDAHLSPEDEAAREAEVREYFDDAAPKRHAKPSRSEHSAVYADALVPDDSHPELDKFQDLEAHTEPEQQAADAYVVVDGCFFQRLVYERSKVEEEFVETEYYKDLGGVGKQHHTVSFIKMDRDQGASFTLSEDPEAAERHASCKGNPATNEWIPARSQLILCCLGVPALVINEPYGLSVHELVDE</sequence>
<comment type="caution">
    <text evidence="2">The sequence shown here is derived from an EMBL/GenBank/DDBJ whole genome shotgun (WGS) entry which is preliminary data.</text>
</comment>
<dbReference type="AlphaFoldDB" id="A0A835EF52"/>
<evidence type="ECO:0000313" key="3">
    <source>
        <dbReference type="Proteomes" id="UP000636709"/>
    </source>
</evidence>
<proteinExistence type="predicted"/>
<organism evidence="2 3">
    <name type="scientific">Digitaria exilis</name>
    <dbReference type="NCBI Taxonomy" id="1010633"/>
    <lineage>
        <taxon>Eukaryota</taxon>
        <taxon>Viridiplantae</taxon>
        <taxon>Streptophyta</taxon>
        <taxon>Embryophyta</taxon>
        <taxon>Tracheophyta</taxon>
        <taxon>Spermatophyta</taxon>
        <taxon>Magnoliopsida</taxon>
        <taxon>Liliopsida</taxon>
        <taxon>Poales</taxon>
        <taxon>Poaceae</taxon>
        <taxon>PACMAD clade</taxon>
        <taxon>Panicoideae</taxon>
        <taxon>Panicodae</taxon>
        <taxon>Paniceae</taxon>
        <taxon>Anthephorinae</taxon>
        <taxon>Digitaria</taxon>
    </lineage>
</organism>
<accession>A0A835EF52</accession>
<evidence type="ECO:0000256" key="1">
    <source>
        <dbReference type="SAM" id="MobiDB-lite"/>
    </source>
</evidence>
<dbReference type="OrthoDB" id="1918800at2759"/>
<dbReference type="PANTHER" id="PTHR34686:SF6">
    <property type="entry name" value="EXPRESSED PROTEIN"/>
    <property type="match status" value="1"/>
</dbReference>
<gene>
    <name evidence="2" type="ORF">HU200_044555</name>
</gene>
<feature type="region of interest" description="Disordered" evidence="1">
    <location>
        <begin position="1"/>
        <end position="22"/>
    </location>
</feature>
<dbReference type="PANTHER" id="PTHR34686">
    <property type="entry name" value="MATERNAL EFFECT EMBRYO ARREST PROTEIN"/>
    <property type="match status" value="1"/>
</dbReference>
<dbReference type="Proteomes" id="UP000636709">
    <property type="component" value="Unassembled WGS sequence"/>
</dbReference>
<feature type="compositionally biased region" description="Basic and acidic residues" evidence="1">
    <location>
        <begin position="104"/>
        <end position="115"/>
    </location>
</feature>
<keyword evidence="3" id="KW-1185">Reference proteome</keyword>
<name>A0A835EF52_9POAL</name>
<dbReference type="EMBL" id="JACEFO010002102">
    <property type="protein sequence ID" value="KAF8683632.1"/>
    <property type="molecule type" value="Genomic_DNA"/>
</dbReference>
<evidence type="ECO:0000313" key="2">
    <source>
        <dbReference type="EMBL" id="KAF8683632.1"/>
    </source>
</evidence>
<reference evidence="2" key="1">
    <citation type="submission" date="2020-07" db="EMBL/GenBank/DDBJ databases">
        <title>Genome sequence and genetic diversity analysis of an under-domesticated orphan crop, white fonio (Digitaria exilis).</title>
        <authorList>
            <person name="Bennetzen J.L."/>
            <person name="Chen S."/>
            <person name="Ma X."/>
            <person name="Wang X."/>
            <person name="Yssel A.E.J."/>
            <person name="Chaluvadi S.R."/>
            <person name="Johnson M."/>
            <person name="Gangashetty P."/>
            <person name="Hamidou F."/>
            <person name="Sanogo M.D."/>
            <person name="Zwaenepoel A."/>
            <person name="Wallace J."/>
            <person name="Van De Peer Y."/>
            <person name="Van Deynze A."/>
        </authorList>
    </citation>
    <scope>NUCLEOTIDE SEQUENCE</scope>
    <source>
        <tissue evidence="2">Leaves</tissue>
    </source>
</reference>